<protein>
    <submittedName>
        <fullName evidence="2">Uncharacterized protein</fullName>
    </submittedName>
</protein>
<sequence>MIEEFSFDDEMNININNILASLNNTENKSETKSETKSEKNTIILDNNIIDFTKKLESELESYHEQPQRPKNKTITNVSSIFNKLNQKIQNNNYKEILIYTLIFFLINLNKIPFINNIKNNYFNLIIKTTLFFITLLILKKYYIKNK</sequence>
<feature type="transmembrane region" description="Helical" evidence="1">
    <location>
        <begin position="120"/>
        <end position="138"/>
    </location>
</feature>
<keyword evidence="1" id="KW-0472">Membrane</keyword>
<dbReference type="EMBL" id="MN739899">
    <property type="protein sequence ID" value="QHT76656.1"/>
    <property type="molecule type" value="Genomic_DNA"/>
</dbReference>
<accession>A0A6C0H8V9</accession>
<dbReference type="AlphaFoldDB" id="A0A6C0H8V9"/>
<evidence type="ECO:0000313" key="2">
    <source>
        <dbReference type="EMBL" id="QHT76656.1"/>
    </source>
</evidence>
<evidence type="ECO:0000256" key="1">
    <source>
        <dbReference type="SAM" id="Phobius"/>
    </source>
</evidence>
<name>A0A6C0H8V9_9ZZZZ</name>
<keyword evidence="1" id="KW-0812">Transmembrane</keyword>
<reference evidence="2" key="1">
    <citation type="journal article" date="2020" name="Nature">
        <title>Giant virus diversity and host interactions through global metagenomics.</title>
        <authorList>
            <person name="Schulz F."/>
            <person name="Roux S."/>
            <person name="Paez-Espino D."/>
            <person name="Jungbluth S."/>
            <person name="Walsh D.A."/>
            <person name="Denef V.J."/>
            <person name="McMahon K.D."/>
            <person name="Konstantinidis K.T."/>
            <person name="Eloe-Fadrosh E.A."/>
            <person name="Kyrpides N.C."/>
            <person name="Woyke T."/>
        </authorList>
    </citation>
    <scope>NUCLEOTIDE SEQUENCE</scope>
    <source>
        <strain evidence="2">GVMAG-M-3300023179-82</strain>
    </source>
</reference>
<keyword evidence="1" id="KW-1133">Transmembrane helix</keyword>
<feature type="transmembrane region" description="Helical" evidence="1">
    <location>
        <begin position="96"/>
        <end position="114"/>
    </location>
</feature>
<organism evidence="2">
    <name type="scientific">viral metagenome</name>
    <dbReference type="NCBI Taxonomy" id="1070528"/>
    <lineage>
        <taxon>unclassified sequences</taxon>
        <taxon>metagenomes</taxon>
        <taxon>organismal metagenomes</taxon>
    </lineage>
</organism>
<proteinExistence type="predicted"/>